<sequence length="368" mass="40847">MALSSTLNNAYKLSVAALQTVVPTNPTDPRRSFRLTVPQNLSSTGILQRRFHVLFCYHKTRDEDSGWLFAGRIKESLGRALQEQPLLAGRMRRRGDNSGDLEVVSNDSGVRLVEASVELKLSDFLELKDKVDAEAKLVFWEDFTEENPQFSPLFYVQVTNFTCGGYSIGISCSLLLVDPFLLSSFLKRWADLHNTMFSRNDLPEFPTFYLPKLGKSGSSAGIQLGSNARNNAAQSVTFKLPKKILELDDKNLAALCIKEAEREVATKMASNFSLFVKAPYEDTKVEICSRQLLEVSERTTSPGGVVSGLSCARTWDELGLENICLNEGKKAVYVSCWINSAVDEGCVMIIPPSDEKNTMGLKIIVTFS</sequence>
<protein>
    <submittedName>
        <fullName evidence="3">Acyl transferase 5</fullName>
    </submittedName>
</protein>
<proteinExistence type="inferred from homology"/>
<dbReference type="PANTHER" id="PTHR31642:SF299">
    <property type="entry name" value="OS02G0653400 PROTEIN"/>
    <property type="match status" value="1"/>
</dbReference>
<comment type="similarity">
    <text evidence="1">Belongs to the plant acyltransferase family.</text>
</comment>
<dbReference type="GeneID" id="105166055"/>
<dbReference type="InterPro" id="IPR050317">
    <property type="entry name" value="Plant_Fungal_Acyltransferase"/>
</dbReference>
<dbReference type="KEGG" id="sind:105166055"/>
<keyword evidence="3" id="KW-0808">Transferase</keyword>
<dbReference type="OrthoDB" id="756073at2759"/>
<evidence type="ECO:0000313" key="3">
    <source>
        <dbReference type="RefSeq" id="XP_011083578.1"/>
    </source>
</evidence>
<dbReference type="Gramene" id="SIN_1010888.t">
    <property type="protein sequence ID" value="SIN_1010888.t"/>
    <property type="gene ID" value="SIN_1010888"/>
</dbReference>
<accession>A0A6I9THN2</accession>
<reference evidence="3" key="2">
    <citation type="submission" date="2025-08" db="UniProtKB">
        <authorList>
            <consortium name="RefSeq"/>
        </authorList>
    </citation>
    <scope>IDENTIFICATION</scope>
</reference>
<reference evidence="2" key="1">
    <citation type="submission" date="2024-10" db="UniProtKB">
        <authorList>
            <consortium name="RefSeq"/>
        </authorList>
    </citation>
    <scope>NUCLEOTIDE SEQUENCE [LARGE SCALE GENOMIC DNA]</scope>
    <source>
        <strain evidence="2">cv. Zhongzhi No. 13</strain>
    </source>
</reference>
<dbReference type="InParanoid" id="A0A6I9THN2"/>
<dbReference type="RefSeq" id="XP_011083578.1">
    <property type="nucleotide sequence ID" value="XM_011085276.2"/>
</dbReference>
<gene>
    <name evidence="3" type="primary">LOC105166055</name>
</gene>
<name>A0A6I9THN2_SESIN</name>
<dbReference type="GO" id="GO:0042759">
    <property type="term" value="P:long-chain fatty acid biosynthetic process"/>
    <property type="evidence" value="ECO:0007669"/>
    <property type="project" value="EnsemblPlants"/>
</dbReference>
<dbReference type="AlphaFoldDB" id="A0A6I9THN2"/>
<dbReference type="InterPro" id="IPR023213">
    <property type="entry name" value="CAT-like_dom_sf"/>
</dbReference>
<keyword evidence="2" id="KW-1185">Reference proteome</keyword>
<evidence type="ECO:0000313" key="2">
    <source>
        <dbReference type="Proteomes" id="UP000504604"/>
    </source>
</evidence>
<dbReference type="GO" id="GO:0016747">
    <property type="term" value="F:acyltransferase activity, transferring groups other than amino-acyl groups"/>
    <property type="evidence" value="ECO:0007669"/>
    <property type="project" value="TreeGrafter"/>
</dbReference>
<dbReference type="GO" id="GO:0010025">
    <property type="term" value="P:wax biosynthetic process"/>
    <property type="evidence" value="ECO:0007669"/>
    <property type="project" value="EnsemblPlants"/>
</dbReference>
<dbReference type="Proteomes" id="UP000504604">
    <property type="component" value="Linkage group LG1"/>
</dbReference>
<dbReference type="Pfam" id="PF02458">
    <property type="entry name" value="Transferase"/>
    <property type="match status" value="1"/>
</dbReference>
<evidence type="ECO:0000256" key="1">
    <source>
        <dbReference type="ARBA" id="ARBA00009861"/>
    </source>
</evidence>
<organism evidence="2 3">
    <name type="scientific">Sesamum indicum</name>
    <name type="common">Oriental sesame</name>
    <name type="synonym">Sesamum orientale</name>
    <dbReference type="NCBI Taxonomy" id="4182"/>
    <lineage>
        <taxon>Eukaryota</taxon>
        <taxon>Viridiplantae</taxon>
        <taxon>Streptophyta</taxon>
        <taxon>Embryophyta</taxon>
        <taxon>Tracheophyta</taxon>
        <taxon>Spermatophyta</taxon>
        <taxon>Magnoliopsida</taxon>
        <taxon>eudicotyledons</taxon>
        <taxon>Gunneridae</taxon>
        <taxon>Pentapetalae</taxon>
        <taxon>asterids</taxon>
        <taxon>lamiids</taxon>
        <taxon>Lamiales</taxon>
        <taxon>Pedaliaceae</taxon>
        <taxon>Sesamum</taxon>
    </lineage>
</organism>
<dbReference type="Gene3D" id="3.30.559.10">
    <property type="entry name" value="Chloramphenicol acetyltransferase-like domain"/>
    <property type="match status" value="1"/>
</dbReference>
<dbReference type="FunCoup" id="A0A6I9THN2">
    <property type="interactions" value="361"/>
</dbReference>
<dbReference type="PANTHER" id="PTHR31642">
    <property type="entry name" value="TRICHOTHECENE 3-O-ACETYLTRANSFERASE"/>
    <property type="match status" value="1"/>
</dbReference>